<proteinExistence type="predicted"/>
<evidence type="ECO:0000313" key="3">
    <source>
        <dbReference type="Proteomes" id="UP000218811"/>
    </source>
</evidence>
<feature type="region of interest" description="Disordered" evidence="1">
    <location>
        <begin position="56"/>
        <end position="117"/>
    </location>
</feature>
<evidence type="ECO:0000256" key="1">
    <source>
        <dbReference type="SAM" id="MobiDB-lite"/>
    </source>
</evidence>
<dbReference type="EMBL" id="KB467898">
    <property type="protein sequence ID" value="PCH36947.1"/>
    <property type="molecule type" value="Genomic_DNA"/>
</dbReference>
<feature type="region of interest" description="Disordered" evidence="1">
    <location>
        <begin position="1"/>
        <end position="31"/>
    </location>
</feature>
<dbReference type="AlphaFoldDB" id="A0A2H3JLS0"/>
<name>A0A2H3JLS0_WOLCO</name>
<feature type="compositionally biased region" description="Basic residues" evidence="1">
    <location>
        <begin position="87"/>
        <end position="96"/>
    </location>
</feature>
<organism evidence="2 3">
    <name type="scientific">Wolfiporia cocos (strain MD-104)</name>
    <name type="common">Brown rot fungus</name>
    <dbReference type="NCBI Taxonomy" id="742152"/>
    <lineage>
        <taxon>Eukaryota</taxon>
        <taxon>Fungi</taxon>
        <taxon>Dikarya</taxon>
        <taxon>Basidiomycota</taxon>
        <taxon>Agaricomycotina</taxon>
        <taxon>Agaricomycetes</taxon>
        <taxon>Polyporales</taxon>
        <taxon>Phaeolaceae</taxon>
        <taxon>Wolfiporia</taxon>
    </lineage>
</organism>
<protein>
    <submittedName>
        <fullName evidence="2">Uncharacterized protein</fullName>
    </submittedName>
</protein>
<accession>A0A2H3JLS0</accession>
<keyword evidence="3" id="KW-1185">Reference proteome</keyword>
<evidence type="ECO:0000313" key="2">
    <source>
        <dbReference type="EMBL" id="PCH36947.1"/>
    </source>
</evidence>
<reference evidence="2 3" key="1">
    <citation type="journal article" date="2012" name="Science">
        <title>The Paleozoic origin of enzymatic lignin decomposition reconstructed from 31 fungal genomes.</title>
        <authorList>
            <person name="Floudas D."/>
            <person name="Binder M."/>
            <person name="Riley R."/>
            <person name="Barry K."/>
            <person name="Blanchette R.A."/>
            <person name="Henrissat B."/>
            <person name="Martinez A.T."/>
            <person name="Otillar R."/>
            <person name="Spatafora J.W."/>
            <person name="Yadav J.S."/>
            <person name="Aerts A."/>
            <person name="Benoit I."/>
            <person name="Boyd A."/>
            <person name="Carlson A."/>
            <person name="Copeland A."/>
            <person name="Coutinho P.M."/>
            <person name="de Vries R.P."/>
            <person name="Ferreira P."/>
            <person name="Findley K."/>
            <person name="Foster B."/>
            <person name="Gaskell J."/>
            <person name="Glotzer D."/>
            <person name="Gorecki P."/>
            <person name="Heitman J."/>
            <person name="Hesse C."/>
            <person name="Hori C."/>
            <person name="Igarashi K."/>
            <person name="Jurgens J.A."/>
            <person name="Kallen N."/>
            <person name="Kersten P."/>
            <person name="Kohler A."/>
            <person name="Kuees U."/>
            <person name="Kumar T.K.A."/>
            <person name="Kuo A."/>
            <person name="LaButti K."/>
            <person name="Larrondo L.F."/>
            <person name="Lindquist E."/>
            <person name="Ling A."/>
            <person name="Lombard V."/>
            <person name="Lucas S."/>
            <person name="Lundell T."/>
            <person name="Martin R."/>
            <person name="McLaughlin D.J."/>
            <person name="Morgenstern I."/>
            <person name="Morin E."/>
            <person name="Murat C."/>
            <person name="Nagy L.G."/>
            <person name="Nolan M."/>
            <person name="Ohm R.A."/>
            <person name="Patyshakuliyeva A."/>
            <person name="Rokas A."/>
            <person name="Ruiz-Duenas F.J."/>
            <person name="Sabat G."/>
            <person name="Salamov A."/>
            <person name="Samejima M."/>
            <person name="Schmutz J."/>
            <person name="Slot J.C."/>
            <person name="St John F."/>
            <person name="Stenlid J."/>
            <person name="Sun H."/>
            <person name="Sun S."/>
            <person name="Syed K."/>
            <person name="Tsang A."/>
            <person name="Wiebenga A."/>
            <person name="Young D."/>
            <person name="Pisabarro A."/>
            <person name="Eastwood D.C."/>
            <person name="Martin F."/>
            <person name="Cullen D."/>
            <person name="Grigoriev I.V."/>
            <person name="Hibbett D.S."/>
        </authorList>
    </citation>
    <scope>NUCLEOTIDE SEQUENCE [LARGE SCALE GENOMIC DNA]</scope>
    <source>
        <strain evidence="2 3">MD-104</strain>
    </source>
</reference>
<feature type="compositionally biased region" description="Low complexity" evidence="1">
    <location>
        <begin position="97"/>
        <end position="112"/>
    </location>
</feature>
<dbReference type="Proteomes" id="UP000218811">
    <property type="component" value="Unassembled WGS sequence"/>
</dbReference>
<feature type="compositionally biased region" description="Basic and acidic residues" evidence="1">
    <location>
        <begin position="76"/>
        <end position="86"/>
    </location>
</feature>
<sequence length="412" mass="43916">MGAALGVGATDEAQTNGTAPPRLHTPPRAIDTRTQISSRLALPQSLNQSYSTRIARGARTYRRHRAAPAGGSPARTRGDVRSDPRRPRARARRARSRPGSSSPAARGRAQARVPGLQGRRVDRLVADGWYRRHKRARVTRVALYGSTPIAGGTAREALQAYYVQRRAHTRSIAICRDGASPPPARTRAHPGVPAHVTALRASWSGTKAAARIAPGAQSCPPSTHEAHPRAIICDLSRTLAHKPRQMLGLYSSELLGLGQPQSAPAPVASVLIDAQSWTVNRARDGSDRCLPAAADYKSSAATRPIGAFHLARLVHATGVRRQVHHSPAPSPGRRSGRCDTSGGCTCVPSHVHAAESAWSVRREPERVGSEWTRWAIQCAEAMKAGLADPPRNVIGAAAGHGCENGVEVPSVF</sequence>
<gene>
    <name evidence="2" type="ORF">WOLCODRAFT_167229</name>
</gene>